<keyword evidence="4" id="KW-1185">Reference proteome</keyword>
<dbReference type="CDD" id="cd00070">
    <property type="entry name" value="GLECT"/>
    <property type="match status" value="2"/>
</dbReference>
<keyword evidence="1 2" id="KW-0430">Lectin</keyword>
<reference evidence="5" key="1">
    <citation type="submission" date="2025-08" db="UniProtKB">
        <authorList>
            <consortium name="RefSeq"/>
        </authorList>
    </citation>
    <scope>IDENTIFICATION</scope>
</reference>
<dbReference type="InterPro" id="IPR013320">
    <property type="entry name" value="ConA-like_dom_sf"/>
</dbReference>
<dbReference type="Pfam" id="PF00337">
    <property type="entry name" value="Gal-bind_lectin"/>
    <property type="match status" value="2"/>
</dbReference>
<dbReference type="RefSeq" id="XP_011498893.1">
    <property type="nucleotide sequence ID" value="XM_011500591.1"/>
</dbReference>
<dbReference type="PROSITE" id="PS51304">
    <property type="entry name" value="GALECTIN"/>
    <property type="match status" value="2"/>
</dbReference>
<evidence type="ECO:0000256" key="1">
    <source>
        <dbReference type="ARBA" id="ARBA00022734"/>
    </source>
</evidence>
<dbReference type="InterPro" id="IPR001079">
    <property type="entry name" value="Galectin_CRD"/>
</dbReference>
<dbReference type="KEGG" id="csol:105363021"/>
<dbReference type="AlphaFoldDB" id="A0AAJ6YIX0"/>
<dbReference type="SUPFAM" id="SSF49899">
    <property type="entry name" value="Concanavalin A-like lectins/glucanases"/>
    <property type="match status" value="2"/>
</dbReference>
<protein>
    <recommendedName>
        <fullName evidence="2">Galectin</fullName>
    </recommendedName>
</protein>
<name>A0AAJ6YIX0_9HYME</name>
<dbReference type="InterPro" id="IPR044156">
    <property type="entry name" value="Galectin-like"/>
</dbReference>
<dbReference type="SMART" id="SM00276">
    <property type="entry name" value="GLECT"/>
    <property type="match status" value="2"/>
</dbReference>
<gene>
    <name evidence="5" type="primary">LOC105363021</name>
</gene>
<dbReference type="GO" id="GO:0016936">
    <property type="term" value="F:galactoside binding"/>
    <property type="evidence" value="ECO:0007669"/>
    <property type="project" value="TreeGrafter"/>
</dbReference>
<accession>A0AAJ6YIX0</accession>
<evidence type="ECO:0000313" key="4">
    <source>
        <dbReference type="Proteomes" id="UP000695007"/>
    </source>
</evidence>
<evidence type="ECO:0000259" key="3">
    <source>
        <dbReference type="PROSITE" id="PS51304"/>
    </source>
</evidence>
<evidence type="ECO:0000313" key="5">
    <source>
        <dbReference type="RefSeq" id="XP_011498893.1"/>
    </source>
</evidence>
<proteinExistence type="predicted"/>
<dbReference type="PANTHER" id="PTHR11346:SF147">
    <property type="entry name" value="GALECTIN"/>
    <property type="match status" value="1"/>
</dbReference>
<dbReference type="Proteomes" id="UP000695007">
    <property type="component" value="Unplaced"/>
</dbReference>
<dbReference type="GO" id="GO:0030246">
    <property type="term" value="F:carbohydrate binding"/>
    <property type="evidence" value="ECO:0007669"/>
    <property type="project" value="UniProtKB-UniRule"/>
</dbReference>
<feature type="domain" description="Galectin" evidence="3">
    <location>
        <begin position="35"/>
        <end position="171"/>
    </location>
</feature>
<dbReference type="PANTHER" id="PTHR11346">
    <property type="entry name" value="GALECTIN"/>
    <property type="match status" value="1"/>
</dbReference>
<dbReference type="SMART" id="SM00908">
    <property type="entry name" value="Gal-bind_lectin"/>
    <property type="match status" value="2"/>
</dbReference>
<organism evidence="4 5">
    <name type="scientific">Ceratosolen solmsi marchali</name>
    <dbReference type="NCBI Taxonomy" id="326594"/>
    <lineage>
        <taxon>Eukaryota</taxon>
        <taxon>Metazoa</taxon>
        <taxon>Ecdysozoa</taxon>
        <taxon>Arthropoda</taxon>
        <taxon>Hexapoda</taxon>
        <taxon>Insecta</taxon>
        <taxon>Pterygota</taxon>
        <taxon>Neoptera</taxon>
        <taxon>Endopterygota</taxon>
        <taxon>Hymenoptera</taxon>
        <taxon>Apocrita</taxon>
        <taxon>Proctotrupomorpha</taxon>
        <taxon>Chalcidoidea</taxon>
        <taxon>Agaonidae</taxon>
        <taxon>Agaoninae</taxon>
        <taxon>Ceratosolen</taxon>
    </lineage>
</organism>
<evidence type="ECO:0000256" key="2">
    <source>
        <dbReference type="RuleBase" id="RU102079"/>
    </source>
</evidence>
<sequence>MSMSKDDLRDIIARRSEALKTFQYFDAEATPVETPEFLKLKQLKATSAIIIIAYIPIDATRFSINLKCKTSGTIALHLNPRLDRGYVVRNTKIKGCWEQEETCSPVSSRNYIFRRNSFFHLTIFCTLNEFQIAIDGEHFCAFAYRIPLEEIVGLEFNDDIEEIKVRQTNISVYPDPQICKPKRILELIDDRPLDRDLDLPVIIDLKKGFDVGACLLIKGRLKLLPYSFYINLQKGKMIYPHPIIALHLNPRYHYGNQPACMVMNSWSNGTWDSEERHQGQNWTPGREFLLTIRCTYDGYVISLSDKMIGEFKHRLQPSIIDTICITGDLVLHEMLITY</sequence>
<dbReference type="GeneID" id="105363021"/>
<feature type="domain" description="Galectin" evidence="3">
    <location>
        <begin position="201"/>
        <end position="337"/>
    </location>
</feature>
<dbReference type="Gene3D" id="2.60.120.200">
    <property type="match status" value="2"/>
</dbReference>